<dbReference type="EMBL" id="BORW01000059">
    <property type="protein sequence ID" value="GIO70353.1"/>
    <property type="molecule type" value="Genomic_DNA"/>
</dbReference>
<dbReference type="PROSITE" id="PS51186">
    <property type="entry name" value="GNAT"/>
    <property type="match status" value="1"/>
</dbReference>
<dbReference type="SUPFAM" id="SSF55729">
    <property type="entry name" value="Acyl-CoA N-acyltransferases (Nat)"/>
    <property type="match status" value="1"/>
</dbReference>
<proteinExistence type="predicted"/>
<dbReference type="Pfam" id="PF00583">
    <property type="entry name" value="Acetyltransf_1"/>
    <property type="match status" value="1"/>
</dbReference>
<dbReference type="Proteomes" id="UP000680638">
    <property type="component" value="Unassembled WGS sequence"/>
</dbReference>
<sequence length="143" mass="15964">MNIAGIRYERFSPKDERAVKEALSRDADAGEDILRVLAEEPDLFVVSYIGDKLVGLAQVNEPVSQSYLTVFVAPEDRRQGIGSAMVRYAEAKLRAGGTQIVRSSFRAGHPCSLRLRASSVLSPTFHRRSCSAPEPLFHWKNFR</sequence>
<gene>
    <name evidence="2" type="ORF">J21TS3_51740</name>
</gene>
<feature type="domain" description="N-acetyltransferase" evidence="1">
    <location>
        <begin position="6"/>
        <end position="143"/>
    </location>
</feature>
<name>A0ABQ4M5B7_9BACL</name>
<reference evidence="2 3" key="1">
    <citation type="submission" date="2021-03" db="EMBL/GenBank/DDBJ databases">
        <title>Antimicrobial resistance genes in bacteria isolated from Japanese honey, and their potential for conferring macrolide and lincosamide resistance in the American foulbrood pathogen Paenibacillus larvae.</title>
        <authorList>
            <person name="Okamoto M."/>
            <person name="Kumagai M."/>
            <person name="Kanamori H."/>
            <person name="Takamatsu D."/>
        </authorList>
    </citation>
    <scope>NUCLEOTIDE SEQUENCE [LARGE SCALE GENOMIC DNA]</scope>
    <source>
        <strain evidence="2 3">J21TS3</strain>
    </source>
</reference>
<dbReference type="CDD" id="cd04301">
    <property type="entry name" value="NAT_SF"/>
    <property type="match status" value="1"/>
</dbReference>
<accession>A0ABQ4M5B7</accession>
<organism evidence="2 3">
    <name type="scientific">Paenibacillus cookii</name>
    <dbReference type="NCBI Taxonomy" id="157839"/>
    <lineage>
        <taxon>Bacteria</taxon>
        <taxon>Bacillati</taxon>
        <taxon>Bacillota</taxon>
        <taxon>Bacilli</taxon>
        <taxon>Bacillales</taxon>
        <taxon>Paenibacillaceae</taxon>
        <taxon>Paenibacillus</taxon>
    </lineage>
</organism>
<protein>
    <recommendedName>
        <fullName evidence="1">N-acetyltransferase domain-containing protein</fullName>
    </recommendedName>
</protein>
<evidence type="ECO:0000259" key="1">
    <source>
        <dbReference type="PROSITE" id="PS51186"/>
    </source>
</evidence>
<keyword evidence="3" id="KW-1185">Reference proteome</keyword>
<dbReference type="Gene3D" id="3.40.630.30">
    <property type="match status" value="1"/>
</dbReference>
<dbReference type="InterPro" id="IPR016181">
    <property type="entry name" value="Acyl_CoA_acyltransferase"/>
</dbReference>
<evidence type="ECO:0000313" key="2">
    <source>
        <dbReference type="EMBL" id="GIO70353.1"/>
    </source>
</evidence>
<dbReference type="RefSeq" id="WP_036713292.1">
    <property type="nucleotide sequence ID" value="NZ_BORW01000059.1"/>
</dbReference>
<dbReference type="InterPro" id="IPR000182">
    <property type="entry name" value="GNAT_dom"/>
</dbReference>
<comment type="caution">
    <text evidence="2">The sequence shown here is derived from an EMBL/GenBank/DDBJ whole genome shotgun (WGS) entry which is preliminary data.</text>
</comment>
<evidence type="ECO:0000313" key="3">
    <source>
        <dbReference type="Proteomes" id="UP000680638"/>
    </source>
</evidence>